<evidence type="ECO:0000313" key="3">
    <source>
        <dbReference type="Proteomes" id="UP000694001"/>
    </source>
</evidence>
<dbReference type="AlphaFoldDB" id="A0A975YJ35"/>
<feature type="region of interest" description="Disordered" evidence="1">
    <location>
        <begin position="235"/>
        <end position="264"/>
    </location>
</feature>
<name>A0A975YJ35_9PROT</name>
<proteinExistence type="predicted"/>
<evidence type="ECO:0000313" key="2">
    <source>
        <dbReference type="EMBL" id="QXM24234.1"/>
    </source>
</evidence>
<protein>
    <submittedName>
        <fullName evidence="2">Uncharacterized protein</fullName>
    </submittedName>
</protein>
<dbReference type="Pfam" id="PF19541">
    <property type="entry name" value="DUF6065"/>
    <property type="match status" value="1"/>
</dbReference>
<dbReference type="Proteomes" id="UP000694001">
    <property type="component" value="Chromosome"/>
</dbReference>
<keyword evidence="3" id="KW-1185">Reference proteome</keyword>
<evidence type="ECO:0000256" key="1">
    <source>
        <dbReference type="SAM" id="MobiDB-lite"/>
    </source>
</evidence>
<reference evidence="2" key="1">
    <citation type="submission" date="2021-06" db="EMBL/GenBank/DDBJ databases">
        <title>Elioraea tepida, sp. nov., a moderately thermophilic aerobic anoxygenic phototrophic bacterium isolated from an alkaline siliceous hot spring mat community in Yellowstone National Park, WY, USA.</title>
        <authorList>
            <person name="Saini M.K."/>
            <person name="Yoshida S."/>
            <person name="Sebastian A."/>
            <person name="Hirose S."/>
            <person name="Hara E."/>
            <person name="Tamaki H."/>
            <person name="Soulier N.T."/>
            <person name="Albert I."/>
            <person name="Hanada S."/>
            <person name="Bryant D.A."/>
            <person name="Tank M."/>
        </authorList>
    </citation>
    <scope>NUCLEOTIDE SEQUENCE</scope>
    <source>
        <strain evidence="2">MS-P2</strain>
    </source>
</reference>
<organism evidence="2 3">
    <name type="scientific">Elioraea tepida</name>
    <dbReference type="NCBI Taxonomy" id="2843330"/>
    <lineage>
        <taxon>Bacteria</taxon>
        <taxon>Pseudomonadati</taxon>
        <taxon>Pseudomonadota</taxon>
        <taxon>Alphaproteobacteria</taxon>
        <taxon>Acetobacterales</taxon>
        <taxon>Elioraeaceae</taxon>
        <taxon>Elioraea</taxon>
    </lineage>
</organism>
<dbReference type="KEGG" id="elio:KO353_13360"/>
<accession>A0A975YJ35</accession>
<feature type="compositionally biased region" description="Basic and acidic residues" evidence="1">
    <location>
        <begin position="235"/>
        <end position="245"/>
    </location>
</feature>
<dbReference type="EMBL" id="CP076448">
    <property type="protein sequence ID" value="QXM24234.1"/>
    <property type="molecule type" value="Genomic_DNA"/>
</dbReference>
<sequence>MTKQPVPLVTFNRLVPSARPPQRADRSGAGTLPTRAFRYCEAVTTATGLGWYLFPPVGVTFVWDGTQVFWTWDGGEEHGLLPLGVAQFPGFAEQFDAAAPEPVRGFSPPFVAALKEPGVVQIWSGLIARTAPGWSLLIRPPANLPRAAGYEVYEGIVETDRWFGPLFTNLRLTKTDVPVRLDPDFPFATAVPVPRMMYDEALQNTGRVVTDIDAMTEQDWADYRATVVEPCSAADRGRGRYATETRKRRRGECPNAAAQAAAAA</sequence>
<dbReference type="InterPro" id="IPR045709">
    <property type="entry name" value="DUF6065"/>
</dbReference>
<dbReference type="RefSeq" id="WP_218285250.1">
    <property type="nucleotide sequence ID" value="NZ_CP076448.1"/>
</dbReference>
<gene>
    <name evidence="2" type="ORF">KO353_13360</name>
</gene>